<dbReference type="InterPro" id="IPR043502">
    <property type="entry name" value="DNA/RNA_pol_sf"/>
</dbReference>
<protein>
    <recommendedName>
        <fullName evidence="1">Reverse transcriptase domain-containing protein</fullName>
    </recommendedName>
</protein>
<dbReference type="Gene3D" id="3.30.70.270">
    <property type="match status" value="1"/>
</dbReference>
<sequence length="440" mass="50347">MISHHKIFKNEVISSQRDEYMLLEPCEVLIEEEWIHGGLTPWLDELDITEVDLVHVDGTQEEETTVKNAKLEEPLHFKTTSTGIVVGQDVRDYPQVPPDWYQSSEEQTHVAEEDWKYVEVSIRGGELKQMKMGSKLGEDEIQKYGELVDEFSDTFAWSYDELKGVPREMVEHRISLVPGAKPIRQKERRMNPQLQLLVRAELERLLKAGFIKPVEITDWVSPMVLVKKKNGKLRVCVDYRKLNACTEKDHFPLPFITLLLEEVGGHARYTFMDGYAGYNQISIAVQDVHKTAFTTPWGTFVWVVMPFGLCNAPATFQRLVMYIFTDLLYKSMTVFVDDFSTQSSAGEHLQCVREALIRCRRMQLALNPEKTFLGVQRGVLLGYVVSEKGREPDPDKIAVIEGLATPTNAKGVAKLLGHVGWNLNPCPTNLCHYMFEYLFT</sequence>
<dbReference type="InterPro" id="IPR043128">
    <property type="entry name" value="Rev_trsase/Diguanyl_cyclase"/>
</dbReference>
<dbReference type="PANTHER" id="PTHR24559">
    <property type="entry name" value="TRANSPOSON TY3-I GAG-POL POLYPROTEIN"/>
    <property type="match status" value="1"/>
</dbReference>
<dbReference type="InterPro" id="IPR000477">
    <property type="entry name" value="RT_dom"/>
</dbReference>
<dbReference type="PANTHER" id="PTHR24559:SF444">
    <property type="entry name" value="REVERSE TRANSCRIPTASE DOMAIN-CONTAINING PROTEIN"/>
    <property type="match status" value="1"/>
</dbReference>
<evidence type="ECO:0000313" key="2">
    <source>
        <dbReference type="EMBL" id="OAE35250.1"/>
    </source>
</evidence>
<dbReference type="Proteomes" id="UP000077202">
    <property type="component" value="Unassembled WGS sequence"/>
</dbReference>
<dbReference type="InterPro" id="IPR053134">
    <property type="entry name" value="RNA-dir_DNA_polymerase"/>
</dbReference>
<comment type="caution">
    <text evidence="2">The sequence shown here is derived from an EMBL/GenBank/DDBJ whole genome shotgun (WGS) entry which is preliminary data.</text>
</comment>
<reference evidence="2" key="1">
    <citation type="submission" date="2016-03" db="EMBL/GenBank/DDBJ databases">
        <title>Mechanisms controlling the formation of the plant cell surface in tip-growing cells are functionally conserved among land plants.</title>
        <authorList>
            <person name="Honkanen S."/>
            <person name="Jones V.A."/>
            <person name="Morieri G."/>
            <person name="Champion C."/>
            <person name="Hetherington A.J."/>
            <person name="Kelly S."/>
            <person name="Saint-Marcoux D."/>
            <person name="Proust H."/>
            <person name="Prescott H."/>
            <person name="Dolan L."/>
        </authorList>
    </citation>
    <scope>NUCLEOTIDE SEQUENCE [LARGE SCALE GENOMIC DNA]</scope>
    <source>
        <tissue evidence="2">Whole gametophyte</tissue>
    </source>
</reference>
<evidence type="ECO:0000259" key="1">
    <source>
        <dbReference type="Pfam" id="PF00078"/>
    </source>
</evidence>
<dbReference type="EMBL" id="LVLJ01000219">
    <property type="protein sequence ID" value="OAE35250.1"/>
    <property type="molecule type" value="Genomic_DNA"/>
</dbReference>
<proteinExistence type="predicted"/>
<name>A0A176WQ54_MARPO</name>
<feature type="domain" description="Reverse transcriptase" evidence="1">
    <location>
        <begin position="226"/>
        <end position="383"/>
    </location>
</feature>
<keyword evidence="3" id="KW-1185">Reference proteome</keyword>
<dbReference type="Gene3D" id="3.10.10.10">
    <property type="entry name" value="HIV Type 1 Reverse Transcriptase, subunit A, domain 1"/>
    <property type="match status" value="1"/>
</dbReference>
<dbReference type="SUPFAM" id="SSF56672">
    <property type="entry name" value="DNA/RNA polymerases"/>
    <property type="match status" value="1"/>
</dbReference>
<gene>
    <name evidence="2" type="ORF">AXG93_1162s1260</name>
</gene>
<dbReference type="Pfam" id="PF00078">
    <property type="entry name" value="RVT_1"/>
    <property type="match status" value="1"/>
</dbReference>
<dbReference type="CDD" id="cd01647">
    <property type="entry name" value="RT_LTR"/>
    <property type="match status" value="1"/>
</dbReference>
<evidence type="ECO:0000313" key="3">
    <source>
        <dbReference type="Proteomes" id="UP000077202"/>
    </source>
</evidence>
<accession>A0A176WQ54</accession>
<organism evidence="2 3">
    <name type="scientific">Marchantia polymorpha subsp. ruderalis</name>
    <dbReference type="NCBI Taxonomy" id="1480154"/>
    <lineage>
        <taxon>Eukaryota</taxon>
        <taxon>Viridiplantae</taxon>
        <taxon>Streptophyta</taxon>
        <taxon>Embryophyta</taxon>
        <taxon>Marchantiophyta</taxon>
        <taxon>Marchantiopsida</taxon>
        <taxon>Marchantiidae</taxon>
        <taxon>Marchantiales</taxon>
        <taxon>Marchantiaceae</taxon>
        <taxon>Marchantia</taxon>
    </lineage>
</organism>
<dbReference type="AlphaFoldDB" id="A0A176WQ54"/>